<dbReference type="PANTHER" id="PTHR34475">
    <property type="match status" value="1"/>
</dbReference>
<keyword evidence="1" id="KW-0812">Transmembrane</keyword>
<organism evidence="2 3">
    <name type="scientific">Lactovum miscens</name>
    <dbReference type="NCBI Taxonomy" id="190387"/>
    <lineage>
        <taxon>Bacteria</taxon>
        <taxon>Bacillati</taxon>
        <taxon>Bacillota</taxon>
        <taxon>Bacilli</taxon>
        <taxon>Lactobacillales</taxon>
        <taxon>Streptococcaceae</taxon>
        <taxon>Lactovum</taxon>
    </lineage>
</organism>
<name>A0A841C0H0_9LACT</name>
<comment type="caution">
    <text evidence="2">The sequence shown here is derived from an EMBL/GenBank/DDBJ whole genome shotgun (WGS) entry which is preliminary data.</text>
</comment>
<dbReference type="InterPro" id="IPR050400">
    <property type="entry name" value="Bact_Cytoskel_RodZ"/>
</dbReference>
<dbReference type="PANTHER" id="PTHR34475:SF1">
    <property type="entry name" value="CYTOSKELETON PROTEIN RODZ"/>
    <property type="match status" value="1"/>
</dbReference>
<sequence>MVQKAIGALLKERRTKLDWSLDKAEKTTSIKKIYISALETENFAIFPGTFYVRAYLKQYAQKLDLDVEAILEAFENDSPVEVEGPFEDTGNYRFIRPDERIPLPSEEEDEENKTWVQRYLPMIVLATIAIIILLSVSLMVFLNLPKSSTVTPNDYSLPSSSSTVASKTSLNLSADGKILQIFTNKDTVDLLFDLNSNVAIATASASGNVTQSITLTSTGQKSAEFSLEKKTTTSTLTLSEIKSMTITINGQKLDISKVSVPSNVINLQIIYNVSGTQSQSSSSTSLNQSSSSFSN</sequence>
<dbReference type="InterPro" id="IPR010982">
    <property type="entry name" value="Lambda_DNA-bd_dom_sf"/>
</dbReference>
<reference evidence="2 3" key="1">
    <citation type="submission" date="2020-08" db="EMBL/GenBank/DDBJ databases">
        <title>Genomic Encyclopedia of Type Strains, Phase IV (KMG-IV): sequencing the most valuable type-strain genomes for metagenomic binning, comparative biology and taxonomic classification.</title>
        <authorList>
            <person name="Goeker M."/>
        </authorList>
    </citation>
    <scope>NUCLEOTIDE SEQUENCE [LARGE SCALE GENOMIC DNA]</scope>
    <source>
        <strain evidence="2 3">DSM 14925</strain>
    </source>
</reference>
<evidence type="ECO:0000256" key="1">
    <source>
        <dbReference type="SAM" id="Phobius"/>
    </source>
</evidence>
<dbReference type="EMBL" id="JACHHV010000003">
    <property type="protein sequence ID" value="MBB5887396.1"/>
    <property type="molecule type" value="Genomic_DNA"/>
</dbReference>
<gene>
    <name evidence="2" type="ORF">HNQ37_000266</name>
</gene>
<evidence type="ECO:0000313" key="3">
    <source>
        <dbReference type="Proteomes" id="UP000562464"/>
    </source>
</evidence>
<dbReference type="Proteomes" id="UP000562464">
    <property type="component" value="Unassembled WGS sequence"/>
</dbReference>
<keyword evidence="1" id="KW-0472">Membrane</keyword>
<dbReference type="AlphaFoldDB" id="A0A841C0H0"/>
<accession>A0A841C0H0</accession>
<dbReference type="RefSeq" id="WP_183538545.1">
    <property type="nucleotide sequence ID" value="NZ_JACHHV010000003.1"/>
</dbReference>
<dbReference type="Pfam" id="PF13413">
    <property type="entry name" value="HTH_25"/>
    <property type="match status" value="1"/>
</dbReference>
<dbReference type="GO" id="GO:0003677">
    <property type="term" value="F:DNA binding"/>
    <property type="evidence" value="ECO:0007669"/>
    <property type="project" value="InterPro"/>
</dbReference>
<feature type="transmembrane region" description="Helical" evidence="1">
    <location>
        <begin position="119"/>
        <end position="142"/>
    </location>
</feature>
<dbReference type="Gene3D" id="1.10.260.40">
    <property type="entry name" value="lambda repressor-like DNA-binding domains"/>
    <property type="match status" value="1"/>
</dbReference>
<keyword evidence="3" id="KW-1185">Reference proteome</keyword>
<protein>
    <submittedName>
        <fullName evidence="2">Cytoskeletal protein RodZ</fullName>
    </submittedName>
</protein>
<proteinExistence type="predicted"/>
<evidence type="ECO:0000313" key="2">
    <source>
        <dbReference type="EMBL" id="MBB5887396.1"/>
    </source>
</evidence>
<keyword evidence="1" id="KW-1133">Transmembrane helix</keyword>